<evidence type="ECO:0000256" key="2">
    <source>
        <dbReference type="HAMAP-Rule" id="MF_00634"/>
    </source>
</evidence>
<dbReference type="Pfam" id="PF02594">
    <property type="entry name" value="DUF167"/>
    <property type="match status" value="1"/>
</dbReference>
<proteinExistence type="inferred from homology"/>
<dbReference type="EMBL" id="JAESVB010000001">
    <property type="protein sequence ID" value="MCB8873840.1"/>
    <property type="molecule type" value="Genomic_DNA"/>
</dbReference>
<organism evidence="3 4">
    <name type="scientific">Acidisoma silvae</name>
    <dbReference type="NCBI Taxonomy" id="2802396"/>
    <lineage>
        <taxon>Bacteria</taxon>
        <taxon>Pseudomonadati</taxon>
        <taxon>Pseudomonadota</taxon>
        <taxon>Alphaproteobacteria</taxon>
        <taxon>Acetobacterales</taxon>
        <taxon>Acidocellaceae</taxon>
        <taxon>Acidisoma</taxon>
    </lineage>
</organism>
<dbReference type="HAMAP" id="MF_00634">
    <property type="entry name" value="UPF0235"/>
    <property type="match status" value="1"/>
</dbReference>
<comment type="similarity">
    <text evidence="1 2">Belongs to the UPF0235 family.</text>
</comment>
<comment type="caution">
    <text evidence="3">The sequence shown here is derived from an EMBL/GenBank/DDBJ whole genome shotgun (WGS) entry which is preliminary data.</text>
</comment>
<protein>
    <recommendedName>
        <fullName evidence="2">UPF0235 protein ASILVAE211_01505</fullName>
    </recommendedName>
</protein>
<name>A0A964DX35_9PROT</name>
<dbReference type="PANTHER" id="PTHR13420:SF7">
    <property type="entry name" value="UPF0235 PROTEIN C15ORF40"/>
    <property type="match status" value="1"/>
</dbReference>
<reference evidence="3" key="1">
    <citation type="journal article" date="2021" name="Microorganisms">
        <title>Acidisoma silvae sp. nov. and Acidisomacellulosilytica sp. nov., Two Acidophilic Bacteria Isolated from Decaying Wood, Hydrolyzing Cellulose and Producing Poly-3-hydroxybutyrate.</title>
        <authorList>
            <person name="Mieszkin S."/>
            <person name="Pouder E."/>
            <person name="Uroz S."/>
            <person name="Simon-Colin C."/>
            <person name="Alain K."/>
        </authorList>
    </citation>
    <scope>NUCLEOTIDE SEQUENCE</scope>
    <source>
        <strain evidence="3">HW T2.11</strain>
    </source>
</reference>
<dbReference type="SUPFAM" id="SSF69786">
    <property type="entry name" value="YggU-like"/>
    <property type="match status" value="1"/>
</dbReference>
<dbReference type="PANTHER" id="PTHR13420">
    <property type="entry name" value="UPF0235 PROTEIN C15ORF40"/>
    <property type="match status" value="1"/>
</dbReference>
<dbReference type="Gene3D" id="3.30.1200.10">
    <property type="entry name" value="YggU-like"/>
    <property type="match status" value="1"/>
</dbReference>
<keyword evidence="4" id="KW-1185">Reference proteome</keyword>
<dbReference type="SMART" id="SM01152">
    <property type="entry name" value="DUF167"/>
    <property type="match status" value="1"/>
</dbReference>
<dbReference type="NCBIfam" id="TIGR00251">
    <property type="entry name" value="DUF167 family protein"/>
    <property type="match status" value="1"/>
</dbReference>
<accession>A0A964DX35</accession>
<dbReference type="InterPro" id="IPR003746">
    <property type="entry name" value="DUF167"/>
</dbReference>
<reference evidence="3" key="2">
    <citation type="submission" date="2021-01" db="EMBL/GenBank/DDBJ databases">
        <authorList>
            <person name="Mieszkin S."/>
            <person name="Pouder E."/>
            <person name="Alain K."/>
        </authorList>
    </citation>
    <scope>NUCLEOTIDE SEQUENCE</scope>
    <source>
        <strain evidence="3">HW T2.11</strain>
    </source>
</reference>
<gene>
    <name evidence="3" type="ORF">ASILVAE211_01505</name>
</gene>
<dbReference type="AlphaFoldDB" id="A0A964DX35"/>
<dbReference type="GO" id="GO:0005737">
    <property type="term" value="C:cytoplasm"/>
    <property type="evidence" value="ECO:0007669"/>
    <property type="project" value="TreeGrafter"/>
</dbReference>
<evidence type="ECO:0000313" key="3">
    <source>
        <dbReference type="EMBL" id="MCB8873840.1"/>
    </source>
</evidence>
<sequence>MTEPAMPFALDKDGVRLAVRLVPRASRNGIDGIVQGTDGRPVLQIRLLAPPVEGAANKALIAYLAEMLHLRKGSISIRSGETARFKILFIEGDGPAIIAKLEHWVACAGG</sequence>
<dbReference type="RefSeq" id="WP_227319517.1">
    <property type="nucleotide sequence ID" value="NZ_JAESVB010000001.1"/>
</dbReference>
<dbReference type="InterPro" id="IPR036591">
    <property type="entry name" value="YggU-like_sf"/>
</dbReference>
<evidence type="ECO:0000256" key="1">
    <source>
        <dbReference type="ARBA" id="ARBA00010364"/>
    </source>
</evidence>
<dbReference type="Proteomes" id="UP000708298">
    <property type="component" value="Unassembled WGS sequence"/>
</dbReference>
<evidence type="ECO:0000313" key="4">
    <source>
        <dbReference type="Proteomes" id="UP000708298"/>
    </source>
</evidence>